<dbReference type="CDD" id="cd08432">
    <property type="entry name" value="PBP2_GcdR_TrpI_HvrB_AmpR_like"/>
    <property type="match status" value="1"/>
</dbReference>
<protein>
    <submittedName>
        <fullName evidence="6">LysR substrate-binding domain-containing protein</fullName>
    </submittedName>
</protein>
<dbReference type="PROSITE" id="PS50931">
    <property type="entry name" value="HTH_LYSR"/>
    <property type="match status" value="1"/>
</dbReference>
<keyword evidence="4" id="KW-0804">Transcription</keyword>
<reference evidence="7 9" key="2">
    <citation type="submission" date="2024-09" db="EMBL/GenBank/DDBJ databases">
        <title>Description of Labrys sedimenti sp. nov., isolated from a diclofenac-degrading enrichment culture, and genome-based reclassification of Labrys portucalensis as a later heterotypic synonym of Labrys neptuniae.</title>
        <authorList>
            <person name="Tancsics A."/>
            <person name="Csepanyi A."/>
        </authorList>
    </citation>
    <scope>NUCLEOTIDE SEQUENCE [LARGE SCALE GENOMIC DNA]</scope>
    <source>
        <strain evidence="7 9">LMG 23412</strain>
    </source>
</reference>
<dbReference type="Gene3D" id="1.10.10.10">
    <property type="entry name" value="Winged helix-like DNA-binding domain superfamily/Winged helix DNA-binding domain"/>
    <property type="match status" value="1"/>
</dbReference>
<dbReference type="PANTHER" id="PTHR30537:SF26">
    <property type="entry name" value="GLYCINE CLEAVAGE SYSTEM TRANSCRIPTIONAL ACTIVATOR"/>
    <property type="match status" value="1"/>
</dbReference>
<dbReference type="InterPro" id="IPR058163">
    <property type="entry name" value="LysR-type_TF_proteobact-type"/>
</dbReference>
<dbReference type="InterPro" id="IPR036390">
    <property type="entry name" value="WH_DNA-bd_sf"/>
</dbReference>
<dbReference type="Proteomes" id="UP001595190">
    <property type="component" value="Unassembled WGS sequence"/>
</dbReference>
<dbReference type="PANTHER" id="PTHR30537">
    <property type="entry name" value="HTH-TYPE TRANSCRIPTIONAL REGULATOR"/>
    <property type="match status" value="1"/>
</dbReference>
<dbReference type="InterPro" id="IPR005119">
    <property type="entry name" value="LysR_subst-bd"/>
</dbReference>
<evidence type="ECO:0000313" key="7">
    <source>
        <dbReference type="EMBL" id="MFC2251837.1"/>
    </source>
</evidence>
<evidence type="ECO:0000256" key="3">
    <source>
        <dbReference type="ARBA" id="ARBA00023125"/>
    </source>
</evidence>
<evidence type="ECO:0000256" key="1">
    <source>
        <dbReference type="ARBA" id="ARBA00009437"/>
    </source>
</evidence>
<gene>
    <name evidence="6" type="ORF">ABXS05_26615</name>
    <name evidence="7" type="ORF">ACETRX_19545</name>
</gene>
<keyword evidence="3" id="KW-0238">DNA-binding</keyword>
<name>A0ABV3PU08_9HYPH</name>
<keyword evidence="2" id="KW-0805">Transcription regulation</keyword>
<dbReference type="Gene3D" id="3.40.190.10">
    <property type="entry name" value="Periplasmic binding protein-like II"/>
    <property type="match status" value="2"/>
</dbReference>
<feature type="domain" description="HTH lysR-type" evidence="5">
    <location>
        <begin position="6"/>
        <end position="63"/>
    </location>
</feature>
<dbReference type="InterPro" id="IPR000847">
    <property type="entry name" value="LysR_HTH_N"/>
</dbReference>
<accession>A0ABV3PU08</accession>
<dbReference type="PRINTS" id="PR00039">
    <property type="entry name" value="HTHLYSR"/>
</dbReference>
<dbReference type="EMBL" id="JBFNQD010000012">
    <property type="protein sequence ID" value="MEW9309151.1"/>
    <property type="molecule type" value="Genomic_DNA"/>
</dbReference>
<evidence type="ECO:0000256" key="2">
    <source>
        <dbReference type="ARBA" id="ARBA00023015"/>
    </source>
</evidence>
<proteinExistence type="inferred from homology"/>
<comment type="similarity">
    <text evidence="1">Belongs to the LysR transcriptional regulatory family.</text>
</comment>
<dbReference type="Pfam" id="PF00126">
    <property type="entry name" value="HTH_1"/>
    <property type="match status" value="1"/>
</dbReference>
<dbReference type="RefSeq" id="WP_311935841.1">
    <property type="nucleotide sequence ID" value="NZ_JAVSCS010000013.1"/>
</dbReference>
<evidence type="ECO:0000313" key="9">
    <source>
        <dbReference type="Proteomes" id="UP001595190"/>
    </source>
</evidence>
<dbReference type="SUPFAM" id="SSF53850">
    <property type="entry name" value="Periplasmic binding protein-like II"/>
    <property type="match status" value="1"/>
</dbReference>
<comment type="caution">
    <text evidence="6">The sequence shown here is derived from an EMBL/GenBank/DDBJ whole genome shotgun (WGS) entry which is preliminary data.</text>
</comment>
<organism evidence="6 8">
    <name type="scientific">Labrys neptuniae</name>
    <dbReference type="NCBI Taxonomy" id="376174"/>
    <lineage>
        <taxon>Bacteria</taxon>
        <taxon>Pseudomonadati</taxon>
        <taxon>Pseudomonadota</taxon>
        <taxon>Alphaproteobacteria</taxon>
        <taxon>Hyphomicrobiales</taxon>
        <taxon>Xanthobacteraceae</taxon>
        <taxon>Labrys</taxon>
    </lineage>
</organism>
<evidence type="ECO:0000256" key="4">
    <source>
        <dbReference type="ARBA" id="ARBA00023163"/>
    </source>
</evidence>
<dbReference type="Proteomes" id="UP001555786">
    <property type="component" value="Unassembled WGS sequence"/>
</dbReference>
<keyword evidence="8" id="KW-1185">Reference proteome</keyword>
<dbReference type="Pfam" id="PF03466">
    <property type="entry name" value="LysR_substrate"/>
    <property type="match status" value="1"/>
</dbReference>
<evidence type="ECO:0000313" key="6">
    <source>
        <dbReference type="EMBL" id="MEW9309151.1"/>
    </source>
</evidence>
<dbReference type="SUPFAM" id="SSF46785">
    <property type="entry name" value="Winged helix' DNA-binding domain"/>
    <property type="match status" value="1"/>
</dbReference>
<sequence length="295" mass="32517">MSTLLPPLAAIRVFEAVARHLSFTRAAAELGMTQAAVSYQIKLLEERFGGPLFLRKPRQIELSAAGQRLAPAITDAFALMAEAYAAARGGVEGVLTVCAKVSFATSWLARHIGAFQLAHPTLAVRIEATDRAIDFTREETDVAIFFGTGDWPGLQAHRLLPGDYTPMLSRNLVARLGPHYTPADLLRIPLLDPGDYWWREWFEAAGVSYEMPKLVYNLSSQAVINAAAKAGQGAAILSTALYDDDLAEGRLIQPFELVLPSDRAFYLVYPEMRRNQPKIRTFRDWILAELADTAG</sequence>
<dbReference type="EMBL" id="JBHGPK010000008">
    <property type="protein sequence ID" value="MFC2251837.1"/>
    <property type="molecule type" value="Genomic_DNA"/>
</dbReference>
<reference evidence="6 8" key="1">
    <citation type="submission" date="2024-07" db="EMBL/GenBank/DDBJ databases">
        <title>Description of Labrys sedimenti sp. nov., isolated from a diclofenac-degrading enrichment culture.</title>
        <authorList>
            <person name="Tancsics A."/>
            <person name="Csepanyi A."/>
        </authorList>
    </citation>
    <scope>NUCLEOTIDE SEQUENCE [LARGE SCALE GENOMIC DNA]</scope>
    <source>
        <strain evidence="6 8">LMG 23578</strain>
    </source>
</reference>
<dbReference type="InterPro" id="IPR036388">
    <property type="entry name" value="WH-like_DNA-bd_sf"/>
</dbReference>
<evidence type="ECO:0000259" key="5">
    <source>
        <dbReference type="PROSITE" id="PS50931"/>
    </source>
</evidence>
<evidence type="ECO:0000313" key="8">
    <source>
        <dbReference type="Proteomes" id="UP001555786"/>
    </source>
</evidence>